<proteinExistence type="predicted"/>
<dbReference type="EMBL" id="MU006562">
    <property type="protein sequence ID" value="KAF2751284.1"/>
    <property type="molecule type" value="Genomic_DNA"/>
</dbReference>
<dbReference type="Proteomes" id="UP000799440">
    <property type="component" value="Unassembled WGS sequence"/>
</dbReference>
<feature type="region of interest" description="Disordered" evidence="1">
    <location>
        <begin position="374"/>
        <end position="395"/>
    </location>
</feature>
<accession>A0A6A6VNH3</accession>
<dbReference type="AlphaFoldDB" id="A0A6A6VNH3"/>
<feature type="region of interest" description="Disordered" evidence="1">
    <location>
        <begin position="292"/>
        <end position="322"/>
    </location>
</feature>
<name>A0A6A6VNH3_9PLEO</name>
<feature type="compositionally biased region" description="Polar residues" evidence="1">
    <location>
        <begin position="86"/>
        <end position="96"/>
    </location>
</feature>
<feature type="compositionally biased region" description="Polar residues" evidence="1">
    <location>
        <begin position="197"/>
        <end position="209"/>
    </location>
</feature>
<organism evidence="2 3">
    <name type="scientific">Sporormia fimetaria CBS 119925</name>
    <dbReference type="NCBI Taxonomy" id="1340428"/>
    <lineage>
        <taxon>Eukaryota</taxon>
        <taxon>Fungi</taxon>
        <taxon>Dikarya</taxon>
        <taxon>Ascomycota</taxon>
        <taxon>Pezizomycotina</taxon>
        <taxon>Dothideomycetes</taxon>
        <taxon>Pleosporomycetidae</taxon>
        <taxon>Pleosporales</taxon>
        <taxon>Sporormiaceae</taxon>
        <taxon>Sporormia</taxon>
    </lineage>
</organism>
<evidence type="ECO:0000313" key="3">
    <source>
        <dbReference type="Proteomes" id="UP000799440"/>
    </source>
</evidence>
<protein>
    <submittedName>
        <fullName evidence="2">Uncharacterized protein</fullName>
    </submittedName>
</protein>
<sequence length="426" mass="45900">MSRTKHSCPRCSSVLVDKRSVLRHMRDVCGKYCDACAAIGAVRECRFYKGATGCSRCCRLSLPCTRRPGPVDGEPIPVENEHEGNESSVLSEGSSDNTVLTVNSEGSTGSTNFEANRVLNTPEHTTATPQTMPPESLYAQLVAASSGPASALLVRRMETHGAGTAYLPPNPPHPQQHPSMIHRSHPHGNQFPVISGVTASRQYSPTQQHPPKPDGHPHPNNMHVKPPNPHSQGNADIPASQHSHHGQHPLAQQHLSTISGNTLFNSQHPEPLNYHIQNGANIAPPKHRQLLPAQQHPPTATGCPHTNNTNHHHVGFPQEPTYAETSTSNAFYQLASPQHQLMVPPMFAIDDGDVGASGGAPYQTGWQRDQLAAANPQAHVQKPQPGDNIPAHGQRQVSAPELPDAVIDPALLTLSAQAYTEGTTNW</sequence>
<reference evidence="2" key="1">
    <citation type="journal article" date="2020" name="Stud. Mycol.">
        <title>101 Dothideomycetes genomes: a test case for predicting lifestyles and emergence of pathogens.</title>
        <authorList>
            <person name="Haridas S."/>
            <person name="Albert R."/>
            <person name="Binder M."/>
            <person name="Bloem J."/>
            <person name="Labutti K."/>
            <person name="Salamov A."/>
            <person name="Andreopoulos B."/>
            <person name="Baker S."/>
            <person name="Barry K."/>
            <person name="Bills G."/>
            <person name="Bluhm B."/>
            <person name="Cannon C."/>
            <person name="Castanera R."/>
            <person name="Culley D."/>
            <person name="Daum C."/>
            <person name="Ezra D."/>
            <person name="Gonzalez J."/>
            <person name="Henrissat B."/>
            <person name="Kuo A."/>
            <person name="Liang C."/>
            <person name="Lipzen A."/>
            <person name="Lutzoni F."/>
            <person name="Magnuson J."/>
            <person name="Mondo S."/>
            <person name="Nolan M."/>
            <person name="Ohm R."/>
            <person name="Pangilinan J."/>
            <person name="Park H.-J."/>
            <person name="Ramirez L."/>
            <person name="Alfaro M."/>
            <person name="Sun H."/>
            <person name="Tritt A."/>
            <person name="Yoshinaga Y."/>
            <person name="Zwiers L.-H."/>
            <person name="Turgeon B."/>
            <person name="Goodwin S."/>
            <person name="Spatafora J."/>
            <person name="Crous P."/>
            <person name="Grigoriev I."/>
        </authorList>
    </citation>
    <scope>NUCLEOTIDE SEQUENCE</scope>
    <source>
        <strain evidence="2">CBS 119925</strain>
    </source>
</reference>
<evidence type="ECO:0000256" key="1">
    <source>
        <dbReference type="SAM" id="MobiDB-lite"/>
    </source>
</evidence>
<feature type="region of interest" description="Disordered" evidence="1">
    <location>
        <begin position="162"/>
        <end position="251"/>
    </location>
</feature>
<feature type="region of interest" description="Disordered" evidence="1">
    <location>
        <begin position="69"/>
        <end position="96"/>
    </location>
</feature>
<evidence type="ECO:0000313" key="2">
    <source>
        <dbReference type="EMBL" id="KAF2751284.1"/>
    </source>
</evidence>
<keyword evidence="3" id="KW-1185">Reference proteome</keyword>
<gene>
    <name evidence="2" type="ORF">M011DRAFT_473784</name>
</gene>
<feature type="region of interest" description="Disordered" evidence="1">
    <location>
        <begin position="261"/>
        <end position="280"/>
    </location>
</feature>